<name>A0ABX7N0D5_9BACT</name>
<protein>
    <recommendedName>
        <fullName evidence="4">Lipoprotein</fullName>
    </recommendedName>
</protein>
<dbReference type="Proteomes" id="UP000663090">
    <property type="component" value="Chromosome"/>
</dbReference>
<evidence type="ECO:0000256" key="1">
    <source>
        <dbReference type="SAM" id="SignalP"/>
    </source>
</evidence>
<accession>A0ABX7N0D5</accession>
<reference evidence="2 3" key="1">
    <citation type="submission" date="2021-02" db="EMBL/GenBank/DDBJ databases">
        <title>De Novo genome assembly of isolated myxobacteria.</title>
        <authorList>
            <person name="Stevens D.C."/>
        </authorList>
    </citation>
    <scope>NUCLEOTIDE SEQUENCE [LARGE SCALE GENOMIC DNA]</scope>
    <source>
        <strain evidence="2 3">SCHIC003</strain>
    </source>
</reference>
<feature type="signal peptide" evidence="1">
    <location>
        <begin position="1"/>
        <end position="20"/>
    </location>
</feature>
<dbReference type="EMBL" id="CP071091">
    <property type="protein sequence ID" value="QSQ10861.1"/>
    <property type="molecule type" value="Genomic_DNA"/>
</dbReference>
<gene>
    <name evidence="2" type="ORF">JY572_20750</name>
</gene>
<dbReference type="RefSeq" id="WP_206712626.1">
    <property type="nucleotide sequence ID" value="NZ_CP071091.1"/>
</dbReference>
<evidence type="ECO:0000313" key="2">
    <source>
        <dbReference type="EMBL" id="QSQ10861.1"/>
    </source>
</evidence>
<evidence type="ECO:0008006" key="4">
    <source>
        <dbReference type="Google" id="ProtNLM"/>
    </source>
</evidence>
<evidence type="ECO:0000313" key="3">
    <source>
        <dbReference type="Proteomes" id="UP000663090"/>
    </source>
</evidence>
<keyword evidence="1" id="KW-0732">Signal</keyword>
<sequence length="88" mass="9417">MKSLWVAGTLLLAACGGAEAPEDTAPLGESQSALEYDESIHCLVSSSMVQCPGGVYAYAQWSDTMGSWYIERDACGSQYYPLLCALAR</sequence>
<keyword evidence="3" id="KW-1185">Reference proteome</keyword>
<proteinExistence type="predicted"/>
<organism evidence="2 3">
    <name type="scientific">Myxococcus landrumensis</name>
    <dbReference type="NCBI Taxonomy" id="2813577"/>
    <lineage>
        <taxon>Bacteria</taxon>
        <taxon>Pseudomonadati</taxon>
        <taxon>Myxococcota</taxon>
        <taxon>Myxococcia</taxon>
        <taxon>Myxococcales</taxon>
        <taxon>Cystobacterineae</taxon>
        <taxon>Myxococcaceae</taxon>
        <taxon>Myxococcus</taxon>
    </lineage>
</organism>
<feature type="chain" id="PRO_5045580554" description="Lipoprotein" evidence="1">
    <location>
        <begin position="21"/>
        <end position="88"/>
    </location>
</feature>
<dbReference type="PROSITE" id="PS51257">
    <property type="entry name" value="PROKAR_LIPOPROTEIN"/>
    <property type="match status" value="1"/>
</dbReference>